<dbReference type="Gene3D" id="2.40.50.40">
    <property type="match status" value="1"/>
</dbReference>
<organism evidence="3 4">
    <name type="scientific">Daphnia magna</name>
    <dbReference type="NCBI Taxonomy" id="35525"/>
    <lineage>
        <taxon>Eukaryota</taxon>
        <taxon>Metazoa</taxon>
        <taxon>Ecdysozoa</taxon>
        <taxon>Arthropoda</taxon>
        <taxon>Crustacea</taxon>
        <taxon>Branchiopoda</taxon>
        <taxon>Diplostraca</taxon>
        <taxon>Cladocera</taxon>
        <taxon>Anomopoda</taxon>
        <taxon>Daphniidae</taxon>
        <taxon>Daphnia</taxon>
    </lineage>
</organism>
<feature type="region of interest" description="Disordered" evidence="1">
    <location>
        <begin position="360"/>
        <end position="463"/>
    </location>
</feature>
<dbReference type="OrthoDB" id="6395939at2759"/>
<keyword evidence="4" id="KW-1185">Reference proteome</keyword>
<name>A0A162SEM1_9CRUS</name>
<feature type="domain" description="Chromo" evidence="2">
    <location>
        <begin position="302"/>
        <end position="365"/>
    </location>
</feature>
<dbReference type="SMART" id="SM00298">
    <property type="entry name" value="CHROMO"/>
    <property type="match status" value="1"/>
</dbReference>
<dbReference type="GO" id="GO:0005694">
    <property type="term" value="C:chromosome"/>
    <property type="evidence" value="ECO:0007669"/>
    <property type="project" value="UniProtKB-ARBA"/>
</dbReference>
<dbReference type="SUPFAM" id="SSF54160">
    <property type="entry name" value="Chromo domain-like"/>
    <property type="match status" value="1"/>
</dbReference>
<comment type="caution">
    <text evidence="3">The sequence shown here is derived from an EMBL/GenBank/DDBJ whole genome shotgun (WGS) entry which is preliminary data.</text>
</comment>
<evidence type="ECO:0000313" key="4">
    <source>
        <dbReference type="Proteomes" id="UP000076858"/>
    </source>
</evidence>
<proteinExistence type="predicted"/>
<feature type="compositionally biased region" description="Low complexity" evidence="1">
    <location>
        <begin position="416"/>
        <end position="442"/>
    </location>
</feature>
<gene>
    <name evidence="3" type="ORF">APZ42_011889</name>
</gene>
<dbReference type="PROSITE" id="PS50013">
    <property type="entry name" value="CHROMO_2"/>
    <property type="match status" value="1"/>
</dbReference>
<protein>
    <recommendedName>
        <fullName evidence="2">Chromo domain-containing protein</fullName>
    </recommendedName>
</protein>
<dbReference type="CDD" id="cd00024">
    <property type="entry name" value="CD_CSD"/>
    <property type="match status" value="1"/>
</dbReference>
<sequence length="500" mass="57266">MGHLLVMATQDLQLMAISVHLAILCLNMVRLHSMLTQDRQILIAIFVNPRILRPDIVHQLDIAIQDHQLLMDMSYNMVILDSQRYFPILDCHLPLSDHSRQLLLTALGRLFPLTFLERQLQLPILDRWTYCKCIAGCLLDQLASLHPLILWYEWSSRWNSDGVAVRNLQRVQDARLIAIDRRFDNLQQFQQQYPSNDPVTEIPGLPVKTLDELVAFEKKIKINENFFEFVSSFHSYNWWHFDGEASWGIRETLQFRAVQESELIVETKKALNHAPERVRQVAAAAVAGTGRYRGEFVDDMDYVVEELLDWRVVFSETGRKKVQYVVKFAGYSDSDNQWVDAKKAKLHSLVRQFNAKRRLQTTRTPEIENDEEQPCSTVTSSSEALETSTNSNPDLNVENVARHLSPEPSSTSITAPSSRTTSLRRTLQPTSTTPQPEQQPPLAGSSGNTAVTIKKKKKKKRNKAFLMRHRKCIICKVKGHTVSSFPIRNRNTEGPTIAPQ</sequence>
<dbReference type="InterPro" id="IPR016197">
    <property type="entry name" value="Chromo-like_dom_sf"/>
</dbReference>
<reference evidence="3 4" key="1">
    <citation type="submission" date="2016-03" db="EMBL/GenBank/DDBJ databases">
        <title>EvidentialGene: Evidence-directed Construction of Genes on Genomes.</title>
        <authorList>
            <person name="Gilbert D.G."/>
            <person name="Choi J.-H."/>
            <person name="Mockaitis K."/>
            <person name="Colbourne J."/>
            <person name="Pfrender M."/>
        </authorList>
    </citation>
    <scope>NUCLEOTIDE SEQUENCE [LARGE SCALE GENOMIC DNA]</scope>
    <source>
        <strain evidence="3 4">Xinb3</strain>
        <tissue evidence="3">Complete organism</tissue>
    </source>
</reference>
<evidence type="ECO:0000256" key="1">
    <source>
        <dbReference type="SAM" id="MobiDB-lite"/>
    </source>
</evidence>
<dbReference type="EMBL" id="LRGB01000036">
    <property type="protein sequence ID" value="KZS21227.1"/>
    <property type="molecule type" value="Genomic_DNA"/>
</dbReference>
<feature type="compositionally biased region" description="Basic residues" evidence="1">
    <location>
        <begin position="453"/>
        <end position="463"/>
    </location>
</feature>
<feature type="compositionally biased region" description="Polar residues" evidence="1">
    <location>
        <begin position="374"/>
        <end position="394"/>
    </location>
</feature>
<evidence type="ECO:0000313" key="3">
    <source>
        <dbReference type="EMBL" id="KZS21227.1"/>
    </source>
</evidence>
<accession>A0A162SEM1</accession>
<dbReference type="InterPro" id="IPR000953">
    <property type="entry name" value="Chromo/chromo_shadow_dom"/>
</dbReference>
<dbReference type="AlphaFoldDB" id="A0A162SEM1"/>
<evidence type="ECO:0000259" key="2">
    <source>
        <dbReference type="PROSITE" id="PS50013"/>
    </source>
</evidence>
<dbReference type="Proteomes" id="UP000076858">
    <property type="component" value="Unassembled WGS sequence"/>
</dbReference>